<dbReference type="Pfam" id="PF03924">
    <property type="entry name" value="CHASE"/>
    <property type="match status" value="1"/>
</dbReference>
<evidence type="ECO:0000256" key="9">
    <source>
        <dbReference type="ARBA" id="ARBA00022989"/>
    </source>
</evidence>
<dbReference type="InterPro" id="IPR036097">
    <property type="entry name" value="HisK_dim/P_sf"/>
</dbReference>
<feature type="transmembrane region" description="Helical" evidence="12">
    <location>
        <begin position="199"/>
        <end position="218"/>
    </location>
</feature>
<feature type="domain" description="PAS" evidence="14">
    <location>
        <begin position="534"/>
        <end position="579"/>
    </location>
</feature>
<dbReference type="PROSITE" id="PS50112">
    <property type="entry name" value="PAS"/>
    <property type="match status" value="1"/>
</dbReference>
<dbReference type="CDD" id="cd16922">
    <property type="entry name" value="HATPase_EvgS-ArcB-TorS-like"/>
    <property type="match status" value="1"/>
</dbReference>
<dbReference type="PROSITE" id="PS50109">
    <property type="entry name" value="HIS_KIN"/>
    <property type="match status" value="1"/>
</dbReference>
<evidence type="ECO:0000259" key="15">
    <source>
        <dbReference type="PROSITE" id="PS50839"/>
    </source>
</evidence>
<evidence type="ECO:0000313" key="16">
    <source>
        <dbReference type="EMBL" id="UTW13653.1"/>
    </source>
</evidence>
<evidence type="ECO:0000259" key="14">
    <source>
        <dbReference type="PROSITE" id="PS50112"/>
    </source>
</evidence>
<dbReference type="InterPro" id="IPR035965">
    <property type="entry name" value="PAS-like_dom_sf"/>
</dbReference>
<keyword evidence="10" id="KW-0902">Two-component regulatory system</keyword>
<dbReference type="PRINTS" id="PR00344">
    <property type="entry name" value="BCTRLSENSOR"/>
</dbReference>
<dbReference type="Pfam" id="PF08448">
    <property type="entry name" value="PAS_4"/>
    <property type="match status" value="1"/>
</dbReference>
<dbReference type="Proteomes" id="UP001058461">
    <property type="component" value="Chromosome"/>
</dbReference>
<keyword evidence="7 12" id="KW-0812">Transmembrane</keyword>
<dbReference type="RefSeq" id="WP_255855844.1">
    <property type="nucleotide sequence ID" value="NZ_CP073347.1"/>
</dbReference>
<evidence type="ECO:0000256" key="8">
    <source>
        <dbReference type="ARBA" id="ARBA00022777"/>
    </source>
</evidence>
<name>A0ABY5HQ14_9GAMM</name>
<evidence type="ECO:0000256" key="6">
    <source>
        <dbReference type="ARBA" id="ARBA00022679"/>
    </source>
</evidence>
<dbReference type="InterPro" id="IPR004358">
    <property type="entry name" value="Sig_transdc_His_kin-like_C"/>
</dbReference>
<evidence type="ECO:0000256" key="4">
    <source>
        <dbReference type="ARBA" id="ARBA00022475"/>
    </source>
</evidence>
<organism evidence="16 17">
    <name type="scientific">Marinobacterium rhizophilum</name>
    <dbReference type="NCBI Taxonomy" id="420402"/>
    <lineage>
        <taxon>Bacteria</taxon>
        <taxon>Pseudomonadati</taxon>
        <taxon>Pseudomonadota</taxon>
        <taxon>Gammaproteobacteria</taxon>
        <taxon>Oceanospirillales</taxon>
        <taxon>Oceanospirillaceae</taxon>
        <taxon>Marinobacterium</taxon>
    </lineage>
</organism>
<dbReference type="PROSITE" id="PS50839">
    <property type="entry name" value="CHASE"/>
    <property type="match status" value="1"/>
</dbReference>
<evidence type="ECO:0000256" key="1">
    <source>
        <dbReference type="ARBA" id="ARBA00000085"/>
    </source>
</evidence>
<dbReference type="Pfam" id="PF02518">
    <property type="entry name" value="HATPase_c"/>
    <property type="match status" value="1"/>
</dbReference>
<evidence type="ECO:0000259" key="13">
    <source>
        <dbReference type="PROSITE" id="PS50109"/>
    </source>
</evidence>
<keyword evidence="9 12" id="KW-1133">Transmembrane helix</keyword>
<dbReference type="SMART" id="SM00387">
    <property type="entry name" value="HATPase_c"/>
    <property type="match status" value="1"/>
</dbReference>
<dbReference type="InterPro" id="IPR003661">
    <property type="entry name" value="HisK_dim/P_dom"/>
</dbReference>
<dbReference type="InterPro" id="IPR005467">
    <property type="entry name" value="His_kinase_dom"/>
</dbReference>
<dbReference type="PANTHER" id="PTHR43711">
    <property type="entry name" value="TWO-COMPONENT HISTIDINE KINASE"/>
    <property type="match status" value="1"/>
</dbReference>
<dbReference type="Pfam" id="PF05231">
    <property type="entry name" value="MASE1"/>
    <property type="match status" value="1"/>
</dbReference>
<feature type="transmembrane region" description="Helical" evidence="12">
    <location>
        <begin position="165"/>
        <end position="187"/>
    </location>
</feature>
<dbReference type="Gene3D" id="1.10.287.130">
    <property type="match status" value="1"/>
</dbReference>
<evidence type="ECO:0000313" key="17">
    <source>
        <dbReference type="Proteomes" id="UP001058461"/>
    </source>
</evidence>
<evidence type="ECO:0000256" key="11">
    <source>
        <dbReference type="ARBA" id="ARBA00023136"/>
    </source>
</evidence>
<keyword evidence="17" id="KW-1185">Reference proteome</keyword>
<keyword evidence="4" id="KW-1003">Cell membrane</keyword>
<feature type="domain" description="Histidine kinase" evidence="13">
    <location>
        <begin position="661"/>
        <end position="880"/>
    </location>
</feature>
<dbReference type="PANTHER" id="PTHR43711:SF1">
    <property type="entry name" value="HISTIDINE KINASE 1"/>
    <property type="match status" value="1"/>
</dbReference>
<dbReference type="SMART" id="SM01079">
    <property type="entry name" value="CHASE"/>
    <property type="match status" value="1"/>
</dbReference>
<dbReference type="EC" id="2.7.13.3" evidence="3"/>
<keyword evidence="6" id="KW-0808">Transferase</keyword>
<dbReference type="InterPro" id="IPR007895">
    <property type="entry name" value="MASE1"/>
</dbReference>
<keyword evidence="8" id="KW-0418">Kinase</keyword>
<keyword evidence="11 12" id="KW-0472">Membrane</keyword>
<evidence type="ECO:0000256" key="10">
    <source>
        <dbReference type="ARBA" id="ARBA00023012"/>
    </source>
</evidence>
<dbReference type="InterPro" id="IPR036890">
    <property type="entry name" value="HATPase_C_sf"/>
</dbReference>
<keyword evidence="5" id="KW-0597">Phosphoprotein</keyword>
<dbReference type="SUPFAM" id="SSF55874">
    <property type="entry name" value="ATPase domain of HSP90 chaperone/DNA topoisomerase II/histidine kinase"/>
    <property type="match status" value="1"/>
</dbReference>
<dbReference type="InterPro" id="IPR013656">
    <property type="entry name" value="PAS_4"/>
</dbReference>
<feature type="domain" description="CHASE" evidence="15">
    <location>
        <begin position="261"/>
        <end position="483"/>
    </location>
</feature>
<dbReference type="Gene3D" id="3.30.565.10">
    <property type="entry name" value="Histidine kinase-like ATPase, C-terminal domain"/>
    <property type="match status" value="1"/>
</dbReference>
<gene>
    <name evidence="16" type="ORF">KDW95_08445</name>
</gene>
<evidence type="ECO:0000256" key="3">
    <source>
        <dbReference type="ARBA" id="ARBA00012438"/>
    </source>
</evidence>
<evidence type="ECO:0000256" key="7">
    <source>
        <dbReference type="ARBA" id="ARBA00022692"/>
    </source>
</evidence>
<dbReference type="InterPro" id="IPR003594">
    <property type="entry name" value="HATPase_dom"/>
</dbReference>
<comment type="catalytic activity">
    <reaction evidence="1">
        <text>ATP + protein L-histidine = ADP + protein N-phospho-L-histidine.</text>
        <dbReference type="EC" id="2.7.13.3"/>
    </reaction>
</comment>
<feature type="transmembrane region" description="Helical" evidence="12">
    <location>
        <begin position="131"/>
        <end position="153"/>
    </location>
</feature>
<reference evidence="16" key="1">
    <citation type="submission" date="2021-04" db="EMBL/GenBank/DDBJ databases">
        <title>Oceanospirillales bacteria with DddD are important DMSP degraders in coastal seawater.</title>
        <authorList>
            <person name="Liu J."/>
        </authorList>
    </citation>
    <scope>NUCLEOTIDE SEQUENCE</scope>
    <source>
        <strain evidence="16">D13-1</strain>
    </source>
</reference>
<dbReference type="SUPFAM" id="SSF55785">
    <property type="entry name" value="PYP-like sensor domain (PAS domain)"/>
    <property type="match status" value="1"/>
</dbReference>
<sequence length="899" mass="97195">MDMFFRAGSARVWLLSVLVLGTAYALVGRLALLLAIPPGYATAIFPSAGIAVAAMLIWGNRLWPGVFLGSVLLNCWVSLEQGPLSTVVMQVSLGAASGATLQALAGAWLVRRVLGYPITQSREKEIFRFMLLAGPVACLVNASFGATSLYASGVIGVAEYGYSWFTWWVGDVIGVLIAAPLMHIAFAQPRSLWWGRRHSVAVPLLLSLVAVISLFVWVSRWELERTELEFRKAASEAAENLRASVGRHLDSVASIERFFVSSSRVTRSEFATFVDRMLREKPGIQGLGWNPRVSDVQRQDFESLIRAEGFPGFEITERGEEGAMVRAARRPDYVVVTYLEPLGDNSKALGFDVASSADRREALNRARDTGLAVATAPVTLVQESSSQAGVLLFHPVYQGIAQTVEQRRRSLAGYAVGVFRVGDIMDAVVRTSLSDGIGLSISDASAVPGKSWLYGANESEQYAEAPYRWSADLEVGGRRWVLQFWPSPGYLSGHRGWQAWGVLTAGLLFTSVLGAFLLAMTGRAFEVGVLVHRRTAELSGILNTAIETIMTLDDQGRVESVNPAGEALFGRPAEALLGQLISEVVPEFFVSLVAGGGGLRTLSDAGSRCDTWARRLDGGRVPIELALSPLPVGERMRYTLIIHDLTERHKVNRMKDEFISTVNHELRTPLTSIKGALGLVVGGVLDAHPDKKASALALSYDNCQRLEVLINDLLDIGKIQYAEAQLQLQPLLLDALVDKALAMNQGYADKFEVRLRAVAAPEGAAVLGDENRLLQVLSNLLSNACKYSPTQGEVVVSVEPRQGQWRISVADSGPGIPVEFQAQVFERFTQADSSDTRRLGGTGLGLAITRALVERHGGRISFDSLPGEGAVFHVDLPGARPQDGDAVVKAAGTVVPEAP</sequence>
<dbReference type="NCBIfam" id="TIGR00229">
    <property type="entry name" value="sensory_box"/>
    <property type="match status" value="1"/>
</dbReference>
<protein>
    <recommendedName>
        <fullName evidence="3">histidine kinase</fullName>
        <ecNumber evidence="3">2.7.13.3</ecNumber>
    </recommendedName>
</protein>
<dbReference type="Pfam" id="PF00512">
    <property type="entry name" value="HisKA"/>
    <property type="match status" value="1"/>
</dbReference>
<dbReference type="Gene3D" id="3.30.450.20">
    <property type="entry name" value="PAS domain"/>
    <property type="match status" value="1"/>
</dbReference>
<evidence type="ECO:0000256" key="2">
    <source>
        <dbReference type="ARBA" id="ARBA00004651"/>
    </source>
</evidence>
<dbReference type="Gene3D" id="3.30.450.350">
    <property type="entry name" value="CHASE domain"/>
    <property type="match status" value="1"/>
</dbReference>
<dbReference type="SMART" id="SM00091">
    <property type="entry name" value="PAS"/>
    <property type="match status" value="1"/>
</dbReference>
<dbReference type="SMART" id="SM00388">
    <property type="entry name" value="HisKA"/>
    <property type="match status" value="1"/>
</dbReference>
<dbReference type="SUPFAM" id="SSF47384">
    <property type="entry name" value="Homodimeric domain of signal transducing histidine kinase"/>
    <property type="match status" value="1"/>
</dbReference>
<accession>A0ABY5HQ14</accession>
<feature type="transmembrane region" description="Helical" evidence="12">
    <location>
        <begin position="91"/>
        <end position="110"/>
    </location>
</feature>
<evidence type="ECO:0000256" key="12">
    <source>
        <dbReference type="SAM" id="Phobius"/>
    </source>
</evidence>
<dbReference type="CDD" id="cd00082">
    <property type="entry name" value="HisKA"/>
    <property type="match status" value="1"/>
</dbReference>
<proteinExistence type="predicted"/>
<dbReference type="CDD" id="cd00130">
    <property type="entry name" value="PAS"/>
    <property type="match status" value="1"/>
</dbReference>
<dbReference type="InterPro" id="IPR006189">
    <property type="entry name" value="CHASE_dom"/>
</dbReference>
<dbReference type="InterPro" id="IPR042240">
    <property type="entry name" value="CHASE_sf"/>
</dbReference>
<evidence type="ECO:0000256" key="5">
    <source>
        <dbReference type="ARBA" id="ARBA00022553"/>
    </source>
</evidence>
<dbReference type="InterPro" id="IPR050736">
    <property type="entry name" value="Sensor_HK_Regulatory"/>
</dbReference>
<feature type="transmembrane region" description="Helical" evidence="12">
    <location>
        <begin position="35"/>
        <end position="57"/>
    </location>
</feature>
<dbReference type="EMBL" id="CP073347">
    <property type="protein sequence ID" value="UTW13653.1"/>
    <property type="molecule type" value="Genomic_DNA"/>
</dbReference>
<comment type="subcellular location">
    <subcellularLocation>
        <location evidence="2">Cell membrane</location>
        <topology evidence="2">Multi-pass membrane protein</topology>
    </subcellularLocation>
</comment>
<dbReference type="InterPro" id="IPR000014">
    <property type="entry name" value="PAS"/>
</dbReference>